<dbReference type="GO" id="GO:0016747">
    <property type="term" value="F:acyltransferase activity, transferring groups other than amino-acyl groups"/>
    <property type="evidence" value="ECO:0007669"/>
    <property type="project" value="InterPro"/>
</dbReference>
<keyword evidence="3" id="KW-1185">Reference proteome</keyword>
<dbReference type="InterPro" id="IPR000182">
    <property type="entry name" value="GNAT_dom"/>
</dbReference>
<evidence type="ECO:0000313" key="3">
    <source>
        <dbReference type="Proteomes" id="UP001063350"/>
    </source>
</evidence>
<dbReference type="Gene3D" id="3.40.630.30">
    <property type="match status" value="1"/>
</dbReference>
<dbReference type="InterPro" id="IPR052742">
    <property type="entry name" value="Mito_N-acetyltransferase"/>
</dbReference>
<evidence type="ECO:0000259" key="1">
    <source>
        <dbReference type="Pfam" id="PF00583"/>
    </source>
</evidence>
<dbReference type="PANTHER" id="PTHR43138">
    <property type="entry name" value="ACETYLTRANSFERASE, GNAT FAMILY"/>
    <property type="match status" value="1"/>
</dbReference>
<accession>A0A915UB71</accession>
<dbReference type="AlphaFoldDB" id="A0A915UB71"/>
<organism evidence="2 3">
    <name type="scientific">Desulfolithobacter dissulfuricans</name>
    <dbReference type="NCBI Taxonomy" id="2795293"/>
    <lineage>
        <taxon>Bacteria</taxon>
        <taxon>Pseudomonadati</taxon>
        <taxon>Thermodesulfobacteriota</taxon>
        <taxon>Desulfobulbia</taxon>
        <taxon>Desulfobulbales</taxon>
        <taxon>Desulfobulbaceae</taxon>
        <taxon>Desulfolithobacter</taxon>
    </lineage>
</organism>
<dbReference type="CDD" id="cd04301">
    <property type="entry name" value="NAT_SF"/>
    <property type="match status" value="1"/>
</dbReference>
<feature type="domain" description="N-acetyltransferase" evidence="1">
    <location>
        <begin position="27"/>
        <end position="118"/>
    </location>
</feature>
<dbReference type="Proteomes" id="UP001063350">
    <property type="component" value="Chromosome"/>
</dbReference>
<dbReference type="EMBL" id="AP024233">
    <property type="protein sequence ID" value="BCO10701.1"/>
    <property type="molecule type" value="Genomic_DNA"/>
</dbReference>
<protein>
    <submittedName>
        <fullName evidence="2">N-acetyltransferase</fullName>
    </submittedName>
</protein>
<gene>
    <name evidence="2" type="ORF">GF1_30770</name>
</gene>
<dbReference type="KEGG" id="ddu:GF1_30770"/>
<reference evidence="2" key="1">
    <citation type="submission" date="2020-12" db="EMBL/GenBank/DDBJ databases">
        <title>Desulfobium dissulfuricans gen. nov., sp. nov., a novel mesophilic, sulfate-reducing bacterium isolated from a deep-sea hydrothermal vent.</title>
        <authorList>
            <person name="Hashimoto Y."/>
            <person name="Tame A."/>
            <person name="Sawayama S."/>
            <person name="Miyazaki J."/>
            <person name="Takai K."/>
            <person name="Nakagawa S."/>
        </authorList>
    </citation>
    <scope>NUCLEOTIDE SEQUENCE</scope>
    <source>
        <strain evidence="2">GF1</strain>
    </source>
</reference>
<dbReference type="SUPFAM" id="SSF55729">
    <property type="entry name" value="Acyl-CoA N-acyltransferases (Nat)"/>
    <property type="match status" value="1"/>
</dbReference>
<name>A0A915UB71_9BACT</name>
<dbReference type="PANTHER" id="PTHR43138:SF1">
    <property type="entry name" value="N-ACETYLTRANSFERASE ACA1"/>
    <property type="match status" value="1"/>
</dbReference>
<dbReference type="InterPro" id="IPR016181">
    <property type="entry name" value="Acyl_CoA_acyltransferase"/>
</dbReference>
<sequence length="146" mass="16114">MLRQVFRAGETYALPPDISEQQARRVWIDVPVETFVMTGSGGEILGTYYLKVNHPGPGSHVCNCGYVVAAEARGQGVGRALGSHSLREAKERGFRAMQFNLVVSTNVVALRLWKKLGFRTIGTVPGAFNSPKYGYVDAFVMYRELT</sequence>
<proteinExistence type="predicted"/>
<dbReference type="Pfam" id="PF00583">
    <property type="entry name" value="Acetyltransf_1"/>
    <property type="match status" value="1"/>
</dbReference>
<evidence type="ECO:0000313" key="2">
    <source>
        <dbReference type="EMBL" id="BCO10701.1"/>
    </source>
</evidence>